<feature type="transmembrane region" description="Helical" evidence="1">
    <location>
        <begin position="145"/>
        <end position="165"/>
    </location>
</feature>
<feature type="transmembrane region" description="Helical" evidence="1">
    <location>
        <begin position="293"/>
        <end position="314"/>
    </location>
</feature>
<keyword evidence="1" id="KW-0472">Membrane</keyword>
<dbReference type="OrthoDB" id="5788229at2759"/>
<keyword evidence="1" id="KW-0812">Transmembrane</keyword>
<keyword evidence="1" id="KW-1133">Transmembrane helix</keyword>
<accession>A0A7I4YS02</accession>
<name>A0A7I4YS02_HAECO</name>
<dbReference type="PANTHER" id="PTHR31930">
    <property type="entry name" value="SERPENTINE RECEPTOR, CLASS R"/>
    <property type="match status" value="1"/>
</dbReference>
<evidence type="ECO:0000313" key="3">
    <source>
        <dbReference type="WBParaSite" id="HCON_00136800-00001"/>
    </source>
</evidence>
<feature type="transmembrane region" description="Helical" evidence="1">
    <location>
        <begin position="56"/>
        <end position="77"/>
    </location>
</feature>
<proteinExistence type="predicted"/>
<evidence type="ECO:0000313" key="2">
    <source>
        <dbReference type="Proteomes" id="UP000025227"/>
    </source>
</evidence>
<feature type="transmembrane region" description="Helical" evidence="1">
    <location>
        <begin position="185"/>
        <end position="213"/>
    </location>
</feature>
<protein>
    <submittedName>
        <fullName evidence="3">Odorant receptor</fullName>
    </submittedName>
</protein>
<reference evidence="3" key="1">
    <citation type="submission" date="2020-12" db="UniProtKB">
        <authorList>
            <consortium name="WormBaseParasite"/>
        </authorList>
    </citation>
    <scope>IDENTIFICATION</scope>
    <source>
        <strain evidence="3">MHco3</strain>
    </source>
</reference>
<keyword evidence="2" id="KW-1185">Reference proteome</keyword>
<dbReference type="InterPro" id="IPR004950">
    <property type="entry name" value="DUF267_CAE_spp"/>
</dbReference>
<dbReference type="Proteomes" id="UP000025227">
    <property type="component" value="Unplaced"/>
</dbReference>
<dbReference type="Pfam" id="PF03268">
    <property type="entry name" value="DUF267"/>
    <property type="match status" value="1"/>
</dbReference>
<dbReference type="PANTHER" id="PTHR31930:SF1">
    <property type="entry name" value="SERPENTINE RECEPTOR, CLASS R"/>
    <property type="match status" value="1"/>
</dbReference>
<evidence type="ECO:0000256" key="1">
    <source>
        <dbReference type="SAM" id="Phobius"/>
    </source>
</evidence>
<dbReference type="AlphaFoldDB" id="A0A7I4YS02"/>
<feature type="transmembrane region" description="Helical" evidence="1">
    <location>
        <begin position="266"/>
        <end position="287"/>
    </location>
</feature>
<dbReference type="WBParaSite" id="HCON_00136800-00001">
    <property type="protein sequence ID" value="HCON_00136800-00001"/>
    <property type="gene ID" value="HCON_00136800"/>
</dbReference>
<feature type="transmembrane region" description="Helical" evidence="1">
    <location>
        <begin position="89"/>
        <end position="109"/>
    </location>
</feature>
<dbReference type="OMA" id="HRKAFIW"/>
<sequence length="401" mass="44861">MTINPKSTNLPMNSAPPNITMTPSIMGPFKLVLRWSGLDLSEASVAQSGWLKTIRMIVVCIFICLPIFIKSLLLILFDTRPMSLEWATILVLAFMALNGLSSALCVIAWTKSRFLPKLQEKLAKVQNQRSPLCGKTCLTGTYRKIVIGTAAFMILWFGSSMRGILYEGEITNSSEPFHMGYPLNIATLYGLDPIVSLLIGFVSSLALLMYVLVYAHVTREWAAFNEDLSNASRIKQLAAQGLLQKLSKRQVELLRLVKFVSEKTELFASLSTAFGALTFAVGLYQIAAFSKEMTLVMNIFTFLWLNCGMIVVIITHKQPSQIQIEINNTAQLLLAADYSQISKDNEVWKICQSMVDRALHSSTEMYFLRAYAMDQYFSHKVLFIAPNVGSLMVMLKKMGVE</sequence>
<organism evidence="2 3">
    <name type="scientific">Haemonchus contortus</name>
    <name type="common">Barber pole worm</name>
    <dbReference type="NCBI Taxonomy" id="6289"/>
    <lineage>
        <taxon>Eukaryota</taxon>
        <taxon>Metazoa</taxon>
        <taxon>Ecdysozoa</taxon>
        <taxon>Nematoda</taxon>
        <taxon>Chromadorea</taxon>
        <taxon>Rhabditida</taxon>
        <taxon>Rhabditina</taxon>
        <taxon>Rhabditomorpha</taxon>
        <taxon>Strongyloidea</taxon>
        <taxon>Trichostrongylidae</taxon>
        <taxon>Haemonchus</taxon>
    </lineage>
</organism>